<dbReference type="Pfam" id="PF00462">
    <property type="entry name" value="Glutaredoxin"/>
    <property type="match status" value="1"/>
</dbReference>
<dbReference type="OrthoDB" id="5679012at2"/>
<reference evidence="2 3" key="1">
    <citation type="submission" date="2014-07" db="EMBL/GenBank/DDBJ databases">
        <authorList>
            <person name="McCorrison J."/>
            <person name="Sanka R."/>
            <person name="Torralba M."/>
            <person name="Gillis M."/>
            <person name="Haft D.H."/>
            <person name="Methe B."/>
            <person name="Sutton G."/>
            <person name="Nelson K.E."/>
        </authorList>
    </citation>
    <scope>NUCLEOTIDE SEQUENCE [LARGE SCALE GENOMIC DNA]</scope>
    <source>
        <strain evidence="2 3">DNF00320</strain>
    </source>
</reference>
<dbReference type="InterPro" id="IPR002109">
    <property type="entry name" value="Glutaredoxin"/>
</dbReference>
<proteinExistence type="predicted"/>
<organism evidence="2 3">
    <name type="scientific">Prevotella bivia DNF00320</name>
    <dbReference type="NCBI Taxonomy" id="1401068"/>
    <lineage>
        <taxon>Bacteria</taxon>
        <taxon>Pseudomonadati</taxon>
        <taxon>Bacteroidota</taxon>
        <taxon>Bacteroidia</taxon>
        <taxon>Bacteroidales</taxon>
        <taxon>Prevotellaceae</taxon>
        <taxon>Prevotella</taxon>
    </lineage>
</organism>
<evidence type="ECO:0000313" key="2">
    <source>
        <dbReference type="EMBL" id="KGF44137.1"/>
    </source>
</evidence>
<name>A0A096BN72_9BACT</name>
<dbReference type="Gene3D" id="3.40.30.10">
    <property type="entry name" value="Glutaredoxin"/>
    <property type="match status" value="1"/>
</dbReference>
<protein>
    <submittedName>
        <fullName evidence="2">Glutaredoxin</fullName>
    </submittedName>
</protein>
<evidence type="ECO:0000313" key="3">
    <source>
        <dbReference type="Proteomes" id="UP000029525"/>
    </source>
</evidence>
<gene>
    <name evidence="2" type="ORF">HMPREF0647_07810</name>
</gene>
<feature type="domain" description="Glutaredoxin" evidence="1">
    <location>
        <begin position="2"/>
        <end position="40"/>
    </location>
</feature>
<dbReference type="GeneID" id="78531542"/>
<sequence length="97" mass="10793">MIKIYSMPTCPDCQVVDKLVESNPEFKVIDIGEDVHYLREFLALRDHRPEFDRLKKIGDVCIPCFVREDGSITFDPAEVGLEVEPSGASCSIDGSGC</sequence>
<dbReference type="Proteomes" id="UP000029525">
    <property type="component" value="Unassembled WGS sequence"/>
</dbReference>
<dbReference type="RefSeq" id="WP_004337487.1">
    <property type="nucleotide sequence ID" value="NZ_JRNQ01000049.1"/>
</dbReference>
<evidence type="ECO:0000259" key="1">
    <source>
        <dbReference type="Pfam" id="PF00462"/>
    </source>
</evidence>
<dbReference type="InterPro" id="IPR036249">
    <property type="entry name" value="Thioredoxin-like_sf"/>
</dbReference>
<dbReference type="SUPFAM" id="SSF52833">
    <property type="entry name" value="Thioredoxin-like"/>
    <property type="match status" value="1"/>
</dbReference>
<accession>A0A096BN72</accession>
<dbReference type="AlphaFoldDB" id="A0A096BN72"/>
<comment type="caution">
    <text evidence="2">The sequence shown here is derived from an EMBL/GenBank/DDBJ whole genome shotgun (WGS) entry which is preliminary data.</text>
</comment>
<dbReference type="EMBL" id="JRNQ01000049">
    <property type="protein sequence ID" value="KGF44137.1"/>
    <property type="molecule type" value="Genomic_DNA"/>
</dbReference>